<dbReference type="PANTHER" id="PTHR10283:SF65">
    <property type="entry name" value="SOLUTE CARRIER FAMILY 13 MEMBER 1"/>
    <property type="match status" value="1"/>
</dbReference>
<keyword evidence="5 8" id="KW-1133">Transmembrane helix</keyword>
<protein>
    <submittedName>
        <fullName evidence="9">Solute carrier family 13 member 1</fullName>
    </submittedName>
</protein>
<dbReference type="PANTHER" id="PTHR10283">
    <property type="entry name" value="SOLUTE CARRIER FAMILY 13 MEMBER"/>
    <property type="match status" value="1"/>
</dbReference>
<evidence type="ECO:0000256" key="3">
    <source>
        <dbReference type="ARBA" id="ARBA00022448"/>
    </source>
</evidence>
<feature type="transmembrane region" description="Helical" evidence="8">
    <location>
        <begin position="300"/>
        <end position="319"/>
    </location>
</feature>
<evidence type="ECO:0000256" key="7">
    <source>
        <dbReference type="ARBA" id="ARBA00023201"/>
    </source>
</evidence>
<comment type="similarity">
    <text evidence="2">Belongs to the SLC13A/DASS transporter (TC 2.A.47) family. NADC subfamily.</text>
</comment>
<comment type="subcellular location">
    <subcellularLocation>
        <location evidence="1">Membrane</location>
        <topology evidence="1">Multi-pass membrane protein</topology>
    </subcellularLocation>
</comment>
<evidence type="ECO:0000256" key="5">
    <source>
        <dbReference type="ARBA" id="ARBA00022989"/>
    </source>
</evidence>
<feature type="transmembrane region" description="Helical" evidence="8">
    <location>
        <begin position="331"/>
        <end position="355"/>
    </location>
</feature>
<proteinExistence type="inferred from homology"/>
<dbReference type="Ensembl" id="ENSTRUT00000088669.1">
    <property type="protein sequence ID" value="ENSTRUP00000066976.1"/>
    <property type="gene ID" value="ENSTRUG00000016353.3"/>
</dbReference>
<keyword evidence="7" id="KW-0739">Sodium transport</keyword>
<dbReference type="InterPro" id="IPR001898">
    <property type="entry name" value="SLC13A/DASS"/>
</dbReference>
<feature type="transmembrane region" description="Helical" evidence="8">
    <location>
        <begin position="492"/>
        <end position="513"/>
    </location>
</feature>
<feature type="transmembrane region" description="Helical" evidence="8">
    <location>
        <begin position="18"/>
        <end position="44"/>
    </location>
</feature>
<reference evidence="9" key="3">
    <citation type="submission" date="2025-09" db="UniProtKB">
        <authorList>
            <consortium name="Ensembl"/>
        </authorList>
    </citation>
    <scope>IDENTIFICATION</scope>
</reference>
<dbReference type="CDD" id="cd01115">
    <property type="entry name" value="SLC13_permease"/>
    <property type="match status" value="1"/>
</dbReference>
<organism evidence="9 10">
    <name type="scientific">Takifugu rubripes</name>
    <name type="common">Japanese pufferfish</name>
    <name type="synonym">Fugu rubripes</name>
    <dbReference type="NCBI Taxonomy" id="31033"/>
    <lineage>
        <taxon>Eukaryota</taxon>
        <taxon>Metazoa</taxon>
        <taxon>Chordata</taxon>
        <taxon>Craniata</taxon>
        <taxon>Vertebrata</taxon>
        <taxon>Euteleostomi</taxon>
        <taxon>Actinopterygii</taxon>
        <taxon>Neopterygii</taxon>
        <taxon>Teleostei</taxon>
        <taxon>Neoteleostei</taxon>
        <taxon>Acanthomorphata</taxon>
        <taxon>Eupercaria</taxon>
        <taxon>Tetraodontiformes</taxon>
        <taxon>Tetradontoidea</taxon>
        <taxon>Tetraodontidae</taxon>
        <taxon>Takifugu</taxon>
    </lineage>
</organism>
<evidence type="ECO:0000256" key="6">
    <source>
        <dbReference type="ARBA" id="ARBA00023136"/>
    </source>
</evidence>
<keyword evidence="3" id="KW-0813">Transport</keyword>
<dbReference type="GeneTree" id="ENSGT01030000234550"/>
<feature type="transmembrane region" description="Helical" evidence="8">
    <location>
        <begin position="95"/>
        <end position="117"/>
    </location>
</feature>
<dbReference type="Proteomes" id="UP000005226">
    <property type="component" value="Chromosome 9"/>
</dbReference>
<dbReference type="Pfam" id="PF00939">
    <property type="entry name" value="Na_sulph_symp"/>
    <property type="match status" value="1"/>
</dbReference>
<feature type="transmembrane region" description="Helical" evidence="8">
    <location>
        <begin position="64"/>
        <end position="83"/>
    </location>
</feature>
<reference evidence="9 10" key="1">
    <citation type="journal article" date="2011" name="Genome Biol. Evol.">
        <title>Integration of the genetic map and genome assembly of fugu facilitates insights into distinct features of genome evolution in teleosts and mammals.</title>
        <authorList>
            <person name="Kai W."/>
            <person name="Kikuchi K."/>
            <person name="Tohari S."/>
            <person name="Chew A.K."/>
            <person name="Tay A."/>
            <person name="Fujiwara A."/>
            <person name="Hosoya S."/>
            <person name="Suetake H."/>
            <person name="Naruse K."/>
            <person name="Brenner S."/>
            <person name="Suzuki Y."/>
            <person name="Venkatesh B."/>
        </authorList>
    </citation>
    <scope>NUCLEOTIDE SEQUENCE [LARGE SCALE GENOMIC DNA]</scope>
</reference>
<evidence type="ECO:0000256" key="8">
    <source>
        <dbReference type="SAM" id="Phobius"/>
    </source>
</evidence>
<keyword evidence="4 8" id="KW-0812">Transmembrane</keyword>
<dbReference type="GO" id="GO:0005886">
    <property type="term" value="C:plasma membrane"/>
    <property type="evidence" value="ECO:0007669"/>
    <property type="project" value="TreeGrafter"/>
</dbReference>
<keyword evidence="10" id="KW-1185">Reference proteome</keyword>
<feature type="transmembrane region" description="Helical" evidence="8">
    <location>
        <begin position="375"/>
        <end position="397"/>
    </location>
</feature>
<name>A0A674MZY6_TAKRU</name>
<keyword evidence="7" id="KW-0915">Sodium</keyword>
<dbReference type="PROSITE" id="PS01271">
    <property type="entry name" value="NA_SULFATE"/>
    <property type="match status" value="1"/>
</dbReference>
<evidence type="ECO:0000256" key="4">
    <source>
        <dbReference type="ARBA" id="ARBA00022692"/>
    </source>
</evidence>
<evidence type="ECO:0000256" key="1">
    <source>
        <dbReference type="ARBA" id="ARBA00004141"/>
    </source>
</evidence>
<feature type="transmembrane region" description="Helical" evidence="8">
    <location>
        <begin position="409"/>
        <end position="440"/>
    </location>
</feature>
<dbReference type="AlphaFoldDB" id="A0A674MZY6"/>
<keyword evidence="7" id="KW-0406">Ion transport</keyword>
<accession>A0A674MZY6</accession>
<gene>
    <name evidence="9" type="primary">slc13a1</name>
</gene>
<reference evidence="9" key="2">
    <citation type="submission" date="2025-08" db="UniProtKB">
        <authorList>
            <consortium name="Ensembl"/>
        </authorList>
    </citation>
    <scope>IDENTIFICATION</scope>
</reference>
<dbReference type="GO" id="GO:0015382">
    <property type="term" value="F:sodium:sulfate symporter activity"/>
    <property type="evidence" value="ECO:0007669"/>
    <property type="project" value="TreeGrafter"/>
</dbReference>
<evidence type="ECO:0000313" key="10">
    <source>
        <dbReference type="Proteomes" id="UP000005226"/>
    </source>
</evidence>
<evidence type="ECO:0000313" key="9">
    <source>
        <dbReference type="Ensembl" id="ENSTRUP00000066976.1"/>
    </source>
</evidence>
<sequence length="536" mass="59056">DYQQLWTTFGNSEAECSFVLLLMAVFWMTEVIPLAMAAMLPAILFPIFGIMKSSDVAREYFKDFHFLLVGVICLATSIAKWGLHRRVALRLVTLVGVSPVWLILGFMSGTAFLSMWVQNTSAVAMVMPIVEAVLQQILKANEKQIAGEVNPNLQMDESDGHEEKMKEPSRYVKVHFRPSVANKRDRMVCKAMCIGIAYSSNIGGISTLPGTSPNLIFSEFLNQMYPKCNCINFGNWLLLCFPISLIMLVLTWLWLYWLFIGSDFSFLWQCGGEQTEKERAAKKVIEEECKSLGPMSSQEIFTGVVFLLMVLLWLTRSPGFMPGWSSLFPHYSGYITDATVALLLGLLFLISLFLLQPVSMISWREFQESMPWNVALLVGGGFALAEGTKVSGLSLWVAELLEPLGDLPVLATITVACIIVTTVTEVTSNAATITIFLPILSALAEAIQVNPLYVLIPTTLCTSFSFLLPVSNPPNAVVFSYGHLTIMDMVKAGIGTNVIGVLATLLAVATWGVPLFSLDTYPDWAPVYPGSNSTSP</sequence>
<keyword evidence="6 8" id="KW-0472">Membrane</keyword>
<evidence type="ECO:0000256" key="2">
    <source>
        <dbReference type="ARBA" id="ARBA00006772"/>
    </source>
</evidence>
<feature type="transmembrane region" description="Helical" evidence="8">
    <location>
        <begin position="236"/>
        <end position="259"/>
    </location>
</feature>
<dbReference type="InterPro" id="IPR031312">
    <property type="entry name" value="Na/sul_symport_CS"/>
</dbReference>